<dbReference type="Proteomes" id="UP000625711">
    <property type="component" value="Unassembled WGS sequence"/>
</dbReference>
<proteinExistence type="predicted"/>
<protein>
    <submittedName>
        <fullName evidence="2">Uncharacterized protein</fullName>
    </submittedName>
</protein>
<evidence type="ECO:0000313" key="2">
    <source>
        <dbReference type="EMBL" id="KAF7282928.1"/>
    </source>
</evidence>
<feature type="compositionally biased region" description="Basic residues" evidence="1">
    <location>
        <begin position="47"/>
        <end position="56"/>
    </location>
</feature>
<dbReference type="AlphaFoldDB" id="A0A834MGS2"/>
<dbReference type="EMBL" id="JAACXV010000150">
    <property type="protein sequence ID" value="KAF7282928.1"/>
    <property type="molecule type" value="Genomic_DNA"/>
</dbReference>
<name>A0A834MGS2_RHYFE</name>
<organism evidence="2 3">
    <name type="scientific">Rhynchophorus ferrugineus</name>
    <name type="common">Red palm weevil</name>
    <name type="synonym">Curculio ferrugineus</name>
    <dbReference type="NCBI Taxonomy" id="354439"/>
    <lineage>
        <taxon>Eukaryota</taxon>
        <taxon>Metazoa</taxon>
        <taxon>Ecdysozoa</taxon>
        <taxon>Arthropoda</taxon>
        <taxon>Hexapoda</taxon>
        <taxon>Insecta</taxon>
        <taxon>Pterygota</taxon>
        <taxon>Neoptera</taxon>
        <taxon>Endopterygota</taxon>
        <taxon>Coleoptera</taxon>
        <taxon>Polyphaga</taxon>
        <taxon>Cucujiformia</taxon>
        <taxon>Curculionidae</taxon>
        <taxon>Dryophthorinae</taxon>
        <taxon>Rhynchophorus</taxon>
    </lineage>
</organism>
<reference evidence="2" key="1">
    <citation type="submission" date="2020-08" db="EMBL/GenBank/DDBJ databases">
        <title>Genome sequencing and assembly of the red palm weevil Rhynchophorus ferrugineus.</title>
        <authorList>
            <person name="Dias G.B."/>
            <person name="Bergman C.M."/>
            <person name="Manee M."/>
        </authorList>
    </citation>
    <scope>NUCLEOTIDE SEQUENCE</scope>
    <source>
        <strain evidence="2">AA-2017</strain>
        <tissue evidence="2">Whole larva</tissue>
    </source>
</reference>
<accession>A0A834MGS2</accession>
<feature type="region of interest" description="Disordered" evidence="1">
    <location>
        <begin position="1"/>
        <end position="83"/>
    </location>
</feature>
<keyword evidence="3" id="KW-1185">Reference proteome</keyword>
<evidence type="ECO:0000256" key="1">
    <source>
        <dbReference type="SAM" id="MobiDB-lite"/>
    </source>
</evidence>
<sequence>MSILHHHSPSTTNNITNYNSKHPTFSSHHQKQQHRQTTKPTTGTLMRHLRNRRASRRYPYPTTWPSPFSSVRPGKSERVSLAGPGTVSREIAASIS</sequence>
<comment type="caution">
    <text evidence="2">The sequence shown here is derived from an EMBL/GenBank/DDBJ whole genome shotgun (WGS) entry which is preliminary data.</text>
</comment>
<evidence type="ECO:0000313" key="3">
    <source>
        <dbReference type="Proteomes" id="UP000625711"/>
    </source>
</evidence>
<feature type="compositionally biased region" description="Polar residues" evidence="1">
    <location>
        <begin position="9"/>
        <end position="27"/>
    </location>
</feature>
<gene>
    <name evidence="2" type="ORF">GWI33_001785</name>
</gene>
<feature type="compositionally biased region" description="Basic residues" evidence="1">
    <location>
        <begin position="28"/>
        <end position="37"/>
    </location>
</feature>